<reference evidence="2" key="1">
    <citation type="journal article" date="2022" name="IScience">
        <title>Evolution of zygomycete secretomes and the origins of terrestrial fungal ecologies.</title>
        <authorList>
            <person name="Chang Y."/>
            <person name="Wang Y."/>
            <person name="Mondo S."/>
            <person name="Ahrendt S."/>
            <person name="Andreopoulos W."/>
            <person name="Barry K."/>
            <person name="Beard J."/>
            <person name="Benny G.L."/>
            <person name="Blankenship S."/>
            <person name="Bonito G."/>
            <person name="Cuomo C."/>
            <person name="Desiro A."/>
            <person name="Gervers K.A."/>
            <person name="Hundley H."/>
            <person name="Kuo A."/>
            <person name="LaButti K."/>
            <person name="Lang B.F."/>
            <person name="Lipzen A."/>
            <person name="O'Donnell K."/>
            <person name="Pangilinan J."/>
            <person name="Reynolds N."/>
            <person name="Sandor L."/>
            <person name="Smith M.E."/>
            <person name="Tsang A."/>
            <person name="Grigoriev I.V."/>
            <person name="Stajich J.E."/>
            <person name="Spatafora J.W."/>
        </authorList>
    </citation>
    <scope>NUCLEOTIDE SEQUENCE</scope>
    <source>
        <strain evidence="2">RSA 2281</strain>
    </source>
</reference>
<dbReference type="InterPro" id="IPR010730">
    <property type="entry name" value="HET"/>
</dbReference>
<reference evidence="2" key="2">
    <citation type="submission" date="2023-02" db="EMBL/GenBank/DDBJ databases">
        <authorList>
            <consortium name="DOE Joint Genome Institute"/>
            <person name="Mondo S.J."/>
            <person name="Chang Y."/>
            <person name="Wang Y."/>
            <person name="Ahrendt S."/>
            <person name="Andreopoulos W."/>
            <person name="Barry K."/>
            <person name="Beard J."/>
            <person name="Benny G.L."/>
            <person name="Blankenship S."/>
            <person name="Bonito G."/>
            <person name="Cuomo C."/>
            <person name="Desiro A."/>
            <person name="Gervers K.A."/>
            <person name="Hundley H."/>
            <person name="Kuo A."/>
            <person name="LaButti K."/>
            <person name="Lang B.F."/>
            <person name="Lipzen A."/>
            <person name="O'Donnell K."/>
            <person name="Pangilinan J."/>
            <person name="Reynolds N."/>
            <person name="Sandor L."/>
            <person name="Smith M.W."/>
            <person name="Tsang A."/>
            <person name="Grigoriev I.V."/>
            <person name="Stajich J.E."/>
            <person name="Spatafora J.W."/>
        </authorList>
    </citation>
    <scope>NUCLEOTIDE SEQUENCE</scope>
    <source>
        <strain evidence="2">RSA 2281</strain>
    </source>
</reference>
<dbReference type="PANTHER" id="PTHR33112:SF10">
    <property type="entry name" value="TOL"/>
    <property type="match status" value="1"/>
</dbReference>
<feature type="domain" description="Heterokaryon incompatibility" evidence="1">
    <location>
        <begin position="146"/>
        <end position="191"/>
    </location>
</feature>
<organism evidence="2 3">
    <name type="scientific">Phascolomyces articulosus</name>
    <dbReference type="NCBI Taxonomy" id="60185"/>
    <lineage>
        <taxon>Eukaryota</taxon>
        <taxon>Fungi</taxon>
        <taxon>Fungi incertae sedis</taxon>
        <taxon>Mucoromycota</taxon>
        <taxon>Mucoromycotina</taxon>
        <taxon>Mucoromycetes</taxon>
        <taxon>Mucorales</taxon>
        <taxon>Lichtheimiaceae</taxon>
        <taxon>Phascolomyces</taxon>
    </lineage>
</organism>
<keyword evidence="3" id="KW-1185">Reference proteome</keyword>
<gene>
    <name evidence="2" type="ORF">BDA99DRAFT_556892</name>
</gene>
<evidence type="ECO:0000259" key="1">
    <source>
        <dbReference type="Pfam" id="PF06985"/>
    </source>
</evidence>
<evidence type="ECO:0000313" key="3">
    <source>
        <dbReference type="Proteomes" id="UP001209540"/>
    </source>
</evidence>
<dbReference type="Proteomes" id="UP001209540">
    <property type="component" value="Unassembled WGS sequence"/>
</dbReference>
<dbReference type="Pfam" id="PF06985">
    <property type="entry name" value="HET"/>
    <property type="match status" value="1"/>
</dbReference>
<dbReference type="PANTHER" id="PTHR33112">
    <property type="entry name" value="DOMAIN PROTEIN, PUTATIVE-RELATED"/>
    <property type="match status" value="1"/>
</dbReference>
<dbReference type="AlphaFoldDB" id="A0AAD5KGV9"/>
<accession>A0AAD5KGV9</accession>
<comment type="caution">
    <text evidence="2">The sequence shown here is derived from an EMBL/GenBank/DDBJ whole genome shotgun (WGS) entry which is preliminary data.</text>
</comment>
<sequence>MYITYETAQYSWVNDEEVQCVKPPITIPNDLPKPDFMPTKLVRISDMKVIDGSQVNEGYCTLSYSWNQSGDMVLDKTTGKYKRTDEGKHKIIFYDNIYPDMIIPYHKTFNNMKFNKIYEVFAIMEFYNYCFTKTIKYVKFEGIIQQICQQFNIKYIWYDQLCINQDNKEEKHHEISHMHHLYENAYCTVALVPDFCQPDFALDESKHLYFKRLWTLEEAIKSERLLFVGRNTHQYGDNTRGNVTVLAKSSSELNVSEILYHAHQRTSTNDHDRVFALIHLFPEFIDHEDDPQSFKKLIIRYFCGLFSTKKSINKIRIDYNQPFEDMMNQFYGLLAKKDLSILLFGKNRQYESTIEKYKFLPSWTGVNGHHFVADITTSFQNYDIIGKTMHITTTYVPSIDGDKLTIREEDIRTIPYDINDGGDEQKYRLCILVQLPETNEMKRIALGYYDDYCYLGGNSFSDKISKKFLQLSRFMEVKKENLCWYNKKSDVYRMAASIDFDDLTDNLDDSSAQYVILSEASFKSNEYNHYCYPVIKKEQEGEYYKAIGSCWIESNEDFFSGCNLNKETFLIQ</sequence>
<dbReference type="EMBL" id="JAIXMP010000006">
    <property type="protein sequence ID" value="KAI9271670.1"/>
    <property type="molecule type" value="Genomic_DNA"/>
</dbReference>
<evidence type="ECO:0000313" key="2">
    <source>
        <dbReference type="EMBL" id="KAI9271670.1"/>
    </source>
</evidence>
<proteinExistence type="predicted"/>
<name>A0AAD5KGV9_9FUNG</name>
<protein>
    <recommendedName>
        <fullName evidence="1">Heterokaryon incompatibility domain-containing protein</fullName>
    </recommendedName>
</protein>